<dbReference type="SUPFAM" id="SSF103506">
    <property type="entry name" value="Mitochondrial carrier"/>
    <property type="match status" value="1"/>
</dbReference>
<dbReference type="GO" id="GO:0055085">
    <property type="term" value="P:transmembrane transport"/>
    <property type="evidence" value="ECO:0007669"/>
    <property type="project" value="InterPro"/>
</dbReference>
<keyword evidence="4" id="KW-0677">Repeat</keyword>
<dbReference type="Gene3D" id="1.50.40.10">
    <property type="entry name" value="Mitochondrial carrier domain"/>
    <property type="match status" value="1"/>
</dbReference>
<protein>
    <recommendedName>
        <fullName evidence="10">Mitochondrial carrier family</fullName>
    </recommendedName>
</protein>
<reference evidence="8 9" key="1">
    <citation type="submission" date="2011-10" db="EMBL/GenBank/DDBJ databases">
        <authorList>
            <person name="Genoscope - CEA"/>
        </authorList>
    </citation>
    <scope>NUCLEOTIDE SEQUENCE [LARGE SCALE GENOMIC DNA]</scope>
    <source>
        <strain evidence="8 9">RCC 1105</strain>
    </source>
</reference>
<keyword evidence="3 6" id="KW-0812">Transmembrane</keyword>
<keyword evidence="5 6" id="KW-0472">Membrane</keyword>
<feature type="repeat" description="Solcar" evidence="6">
    <location>
        <begin position="105"/>
        <end position="199"/>
    </location>
</feature>
<feature type="repeat" description="Solcar" evidence="6">
    <location>
        <begin position="208"/>
        <end position="291"/>
    </location>
</feature>
<keyword evidence="2 7" id="KW-0813">Transport</keyword>
<evidence type="ECO:0000256" key="3">
    <source>
        <dbReference type="ARBA" id="ARBA00022692"/>
    </source>
</evidence>
<sequence length="406" mass="44279">MKLEQKQHLDGVGFSLRVVNTETNRFTKAIERTKMKIQRELKTRQTFNVEIPLASITFARAKVNEQFQVCAAKTKTTKADEKRIKIPLARMLKNNREGIVVNMMGKTTAVFLAGGLAGALAKTCTAPLDRLKIIMQTSGASQQSAAAKAAVSGGLVPAFMAIGKSEGLAGYWRGNTPQVARVLPYSATMLFAYDFYKKKYTDKKTGELSVPGRLLAGASAACTATIVTYPLDIIRLRLSVDPTTTNMVAVFKNIMREEGVMAFAKGLPATCLSIAPYSALNFCAFDLFKQTIPEEIRNEPQGIAMASLMATAVATGSCYPLDTVRRQMQMKSSTATNIVVAAKNIVATQGVGGLFRGFVPNAVKNMPNKSIQLTTYDVLKKLIARSEIAYEAEKKAYLKDVKMKRV</sequence>
<dbReference type="KEGG" id="bpg:Bathy16g01330"/>
<accession>K8EPC5</accession>
<organism evidence="8 9">
    <name type="scientific">Bathycoccus prasinos</name>
    <dbReference type="NCBI Taxonomy" id="41875"/>
    <lineage>
        <taxon>Eukaryota</taxon>
        <taxon>Viridiplantae</taxon>
        <taxon>Chlorophyta</taxon>
        <taxon>Mamiellophyceae</taxon>
        <taxon>Mamiellales</taxon>
        <taxon>Bathycoccaceae</taxon>
        <taxon>Bathycoccus</taxon>
    </lineage>
</organism>
<dbReference type="InterPro" id="IPR002067">
    <property type="entry name" value="MCP"/>
</dbReference>
<dbReference type="PROSITE" id="PS50920">
    <property type="entry name" value="SOLCAR"/>
    <property type="match status" value="3"/>
</dbReference>
<dbReference type="EMBL" id="FO082263">
    <property type="protein sequence ID" value="CCO20102.1"/>
    <property type="molecule type" value="Genomic_DNA"/>
</dbReference>
<dbReference type="OrthoDB" id="270584at2759"/>
<evidence type="ECO:0000313" key="9">
    <source>
        <dbReference type="Proteomes" id="UP000198341"/>
    </source>
</evidence>
<dbReference type="eggNOG" id="KOG0752">
    <property type="taxonomic scope" value="Eukaryota"/>
</dbReference>
<gene>
    <name evidence="8" type="ordered locus">Bathy16g01330</name>
</gene>
<evidence type="ECO:0000256" key="1">
    <source>
        <dbReference type="ARBA" id="ARBA00004141"/>
    </source>
</evidence>
<dbReference type="Proteomes" id="UP000198341">
    <property type="component" value="Chromosome 16"/>
</dbReference>
<dbReference type="InterPro" id="IPR023395">
    <property type="entry name" value="MCP_dom_sf"/>
</dbReference>
<keyword evidence="9" id="KW-1185">Reference proteome</keyword>
<dbReference type="InterPro" id="IPR018108">
    <property type="entry name" value="MCP_transmembrane"/>
</dbReference>
<dbReference type="GeneID" id="19011214"/>
<evidence type="ECO:0000256" key="2">
    <source>
        <dbReference type="ARBA" id="ARBA00022448"/>
    </source>
</evidence>
<evidence type="ECO:0000256" key="6">
    <source>
        <dbReference type="PROSITE-ProRule" id="PRU00282"/>
    </source>
</evidence>
<comment type="similarity">
    <text evidence="7">Belongs to the mitochondrial carrier (TC 2.A.29) family.</text>
</comment>
<name>K8EPC5_9CHLO</name>
<evidence type="ECO:0000256" key="7">
    <source>
        <dbReference type="RuleBase" id="RU000488"/>
    </source>
</evidence>
<comment type="subcellular location">
    <subcellularLocation>
        <location evidence="1">Membrane</location>
        <topology evidence="1">Multi-pass membrane protein</topology>
    </subcellularLocation>
</comment>
<dbReference type="Pfam" id="PF00153">
    <property type="entry name" value="Mito_carr"/>
    <property type="match status" value="3"/>
</dbReference>
<dbReference type="PANTHER" id="PTHR24089">
    <property type="entry name" value="SOLUTE CARRIER FAMILY 25"/>
    <property type="match status" value="1"/>
</dbReference>
<evidence type="ECO:0000256" key="4">
    <source>
        <dbReference type="ARBA" id="ARBA00022737"/>
    </source>
</evidence>
<evidence type="ECO:0000256" key="5">
    <source>
        <dbReference type="ARBA" id="ARBA00023136"/>
    </source>
</evidence>
<dbReference type="PRINTS" id="PR00926">
    <property type="entry name" value="MITOCARRIER"/>
</dbReference>
<evidence type="ECO:0008006" key="10">
    <source>
        <dbReference type="Google" id="ProtNLM"/>
    </source>
</evidence>
<dbReference type="GO" id="GO:0016020">
    <property type="term" value="C:membrane"/>
    <property type="evidence" value="ECO:0007669"/>
    <property type="project" value="UniProtKB-SubCell"/>
</dbReference>
<dbReference type="AlphaFoldDB" id="K8EPC5"/>
<proteinExistence type="inferred from homology"/>
<dbReference type="RefSeq" id="XP_007508485.1">
    <property type="nucleotide sequence ID" value="XM_007508423.1"/>
</dbReference>
<feature type="repeat" description="Solcar" evidence="6">
    <location>
        <begin position="302"/>
        <end position="382"/>
    </location>
</feature>
<evidence type="ECO:0000313" key="8">
    <source>
        <dbReference type="EMBL" id="CCO20102.1"/>
    </source>
</evidence>